<dbReference type="InterPro" id="IPR019801">
    <property type="entry name" value="Glyco_hydro_35_CS"/>
</dbReference>
<dbReference type="RefSeq" id="XP_004345956.1">
    <property type="nucleotide sequence ID" value="XM_004345906.1"/>
</dbReference>
<feature type="active site" description="Proton donor" evidence="6">
    <location>
        <position position="180"/>
    </location>
</feature>
<dbReference type="PRINTS" id="PR00742">
    <property type="entry name" value="GLHYDRLASE35"/>
</dbReference>
<dbReference type="Proteomes" id="UP000011083">
    <property type="component" value="Unassembled WGS sequence"/>
</dbReference>
<organism evidence="11 12">
    <name type="scientific">Acanthamoeba castellanii (strain ATCC 30010 / Neff)</name>
    <dbReference type="NCBI Taxonomy" id="1257118"/>
    <lineage>
        <taxon>Eukaryota</taxon>
        <taxon>Amoebozoa</taxon>
        <taxon>Discosea</taxon>
        <taxon>Longamoebia</taxon>
        <taxon>Centramoebida</taxon>
        <taxon>Acanthamoebidae</taxon>
        <taxon>Acanthamoeba</taxon>
    </lineage>
</organism>
<dbReference type="STRING" id="1257118.L8H838"/>
<feature type="domain" description="Beta-galactosidase 1-like first all-beta" evidence="10">
    <location>
        <begin position="402"/>
        <end position="508"/>
    </location>
</feature>
<dbReference type="OMA" id="FWNIHEQ"/>
<dbReference type="PROSITE" id="PS01182">
    <property type="entry name" value="GLYCOSYL_HYDROL_F35"/>
    <property type="match status" value="1"/>
</dbReference>
<evidence type="ECO:0000256" key="2">
    <source>
        <dbReference type="ARBA" id="ARBA00022729"/>
    </source>
</evidence>
<evidence type="ECO:0000256" key="5">
    <source>
        <dbReference type="ARBA" id="ARBA00023295"/>
    </source>
</evidence>
<evidence type="ECO:0000256" key="4">
    <source>
        <dbReference type="ARBA" id="ARBA00023180"/>
    </source>
</evidence>
<dbReference type="SUPFAM" id="SSF51445">
    <property type="entry name" value="(Trans)glycosidases"/>
    <property type="match status" value="1"/>
</dbReference>
<proteinExistence type="inferred from homology"/>
<dbReference type="VEuPathDB" id="AmoebaDB:ACA1_183470"/>
<evidence type="ECO:0000256" key="6">
    <source>
        <dbReference type="PIRSR" id="PIRSR006336-1"/>
    </source>
</evidence>
<keyword evidence="5 7" id="KW-0326">Glycosidase</keyword>
<dbReference type="FunFam" id="3.20.20.80:FF:000017">
    <property type="entry name" value="Beta-galactosidase"/>
    <property type="match status" value="1"/>
</dbReference>
<evidence type="ECO:0000256" key="8">
    <source>
        <dbReference type="RuleBase" id="RU003679"/>
    </source>
</evidence>
<comment type="catalytic activity">
    <reaction evidence="7">
        <text>Hydrolysis of terminal non-reducing beta-D-galactose residues in beta-D-galactosides.</text>
        <dbReference type="EC" id="3.2.1.23"/>
    </reaction>
</comment>
<dbReference type="PANTHER" id="PTHR23421">
    <property type="entry name" value="BETA-GALACTOSIDASE RELATED"/>
    <property type="match status" value="1"/>
</dbReference>
<dbReference type="Pfam" id="PF01301">
    <property type="entry name" value="Glyco_hydro_35"/>
    <property type="match status" value="1"/>
</dbReference>
<dbReference type="GO" id="GO:0004565">
    <property type="term" value="F:beta-galactosidase activity"/>
    <property type="evidence" value="ECO:0007669"/>
    <property type="project" value="UniProtKB-EC"/>
</dbReference>
<dbReference type="SUPFAM" id="SSF49785">
    <property type="entry name" value="Galactose-binding domain-like"/>
    <property type="match status" value="1"/>
</dbReference>
<dbReference type="PIRSF" id="PIRSF006336">
    <property type="entry name" value="B-gal"/>
    <property type="match status" value="1"/>
</dbReference>
<keyword evidence="12" id="KW-1185">Reference proteome</keyword>
<dbReference type="InterPro" id="IPR026283">
    <property type="entry name" value="B-gal_1-like"/>
</dbReference>
<comment type="similarity">
    <text evidence="1 8">Belongs to the glycosyl hydrolase 35 family.</text>
</comment>
<dbReference type="GO" id="GO:0005975">
    <property type="term" value="P:carbohydrate metabolic process"/>
    <property type="evidence" value="ECO:0007669"/>
    <property type="project" value="InterPro"/>
</dbReference>
<gene>
    <name evidence="11" type="ORF">ACA1_183470</name>
</gene>
<dbReference type="InterPro" id="IPR048912">
    <property type="entry name" value="BetaGal1-like_ABD1"/>
</dbReference>
<sequence>FGGRPKQGWRFLSRLATRCRPSPAPRLPRAPSSFQDGQEFRIVSGSIHYFRSLPEQWPARLRTLRSCGLNTVTTYVPWNLHEPTPGQYDFSGRLDIVRFIEAAQQEGFLVIVRPPPYICAELEFGGLPAWLLNEEGLQLRCSDPKYLKRVDSFLDHFLPMLATYQYSRGGPIIAMQVENEYGSYGNDHLYLRHLELKFRQHQIDAILFSSNGAGDQMFVGGALPSLLRTVNFGTGADVEGNLKVLRKYQPSGPLFVTEFWDGWFDHWGEEHHTTTPTQSMKTLEAILSNNASVNLYMAFGGTNFGFTNGANKGYGETDPYQPTTTSYDYDAPVNESGDATQKCATFRALISRFIGAPPVPIPPPAPKLAYGSLAMTQSAFLFDAAVLQSVTARTVESATTLPMEALHQNFGFVLYSATFDGPLSDKLFVQDLADRALVFVDGAYKGVLQRSATLQLSISAGPGAHKLDLLVENMGRINFGPWLADRKGITEGVRIGSQFLYHWTMRALPFDDLTRVPFGQLSAAPFAGPTFFRGNLHIASAAQLNDTFLELPGYWKIGPQQSLYVPAPLLRVGDNEVVVFELHGTNNNRAPSVVFTSFARYGRA</sequence>
<feature type="non-terminal residue" evidence="11">
    <location>
        <position position="1"/>
    </location>
</feature>
<accession>L8H838</accession>
<dbReference type="GeneID" id="14922305"/>
<feature type="domain" description="Glycoside hydrolase 35 catalytic" evidence="9">
    <location>
        <begin position="35"/>
        <end position="352"/>
    </location>
</feature>
<keyword evidence="3 7" id="KW-0378">Hydrolase</keyword>
<dbReference type="InterPro" id="IPR031330">
    <property type="entry name" value="Gly_Hdrlase_35_cat"/>
</dbReference>
<protein>
    <recommendedName>
        <fullName evidence="7">Beta-galactosidase</fullName>
        <ecNumber evidence="7">3.2.1.23</ecNumber>
    </recommendedName>
</protein>
<dbReference type="InterPro" id="IPR008979">
    <property type="entry name" value="Galactose-bd-like_sf"/>
</dbReference>
<evidence type="ECO:0000259" key="9">
    <source>
        <dbReference type="Pfam" id="PF01301"/>
    </source>
</evidence>
<evidence type="ECO:0000256" key="3">
    <source>
        <dbReference type="ARBA" id="ARBA00022801"/>
    </source>
</evidence>
<keyword evidence="2" id="KW-0732">Signal</keyword>
<dbReference type="KEGG" id="acan:ACA1_183470"/>
<dbReference type="SMR" id="L8H838"/>
<dbReference type="InterPro" id="IPR001944">
    <property type="entry name" value="Glycoside_Hdrlase_35"/>
</dbReference>
<feature type="active site" description="Nucleophile" evidence="6">
    <location>
        <position position="258"/>
    </location>
</feature>
<dbReference type="InterPro" id="IPR017853">
    <property type="entry name" value="GH"/>
</dbReference>
<dbReference type="OrthoDB" id="1657402at2759"/>
<dbReference type="Pfam" id="PF21317">
    <property type="entry name" value="BetaGal_ABD_1"/>
    <property type="match status" value="1"/>
</dbReference>
<name>L8H838_ACACF</name>
<evidence type="ECO:0000313" key="12">
    <source>
        <dbReference type="Proteomes" id="UP000011083"/>
    </source>
</evidence>
<evidence type="ECO:0000259" key="10">
    <source>
        <dbReference type="Pfam" id="PF21317"/>
    </source>
</evidence>
<keyword evidence="4" id="KW-0325">Glycoprotein</keyword>
<evidence type="ECO:0000256" key="7">
    <source>
        <dbReference type="RuleBase" id="RU000675"/>
    </source>
</evidence>
<dbReference type="Gene3D" id="2.60.120.260">
    <property type="entry name" value="Galactose-binding domain-like"/>
    <property type="match status" value="2"/>
</dbReference>
<dbReference type="Gene3D" id="3.20.20.80">
    <property type="entry name" value="Glycosidases"/>
    <property type="match status" value="1"/>
</dbReference>
<dbReference type="AlphaFoldDB" id="L8H838"/>
<dbReference type="EMBL" id="KB007904">
    <property type="protein sequence ID" value="ELR21412.1"/>
    <property type="molecule type" value="Genomic_DNA"/>
</dbReference>
<dbReference type="EC" id="3.2.1.23" evidence="7"/>
<evidence type="ECO:0000313" key="11">
    <source>
        <dbReference type="EMBL" id="ELR21412.1"/>
    </source>
</evidence>
<evidence type="ECO:0000256" key="1">
    <source>
        <dbReference type="ARBA" id="ARBA00009809"/>
    </source>
</evidence>
<reference evidence="11 12" key="1">
    <citation type="journal article" date="2013" name="Genome Biol.">
        <title>Genome of Acanthamoeba castellanii highlights extensive lateral gene transfer and early evolution of tyrosine kinase signaling.</title>
        <authorList>
            <person name="Clarke M."/>
            <person name="Lohan A.J."/>
            <person name="Liu B."/>
            <person name="Lagkouvardos I."/>
            <person name="Roy S."/>
            <person name="Zafar N."/>
            <person name="Bertelli C."/>
            <person name="Schilde C."/>
            <person name="Kianianmomeni A."/>
            <person name="Burglin T.R."/>
            <person name="Frech C."/>
            <person name="Turcotte B."/>
            <person name="Kopec K.O."/>
            <person name="Synnott J.M."/>
            <person name="Choo C."/>
            <person name="Paponov I."/>
            <person name="Finkler A."/>
            <person name="Soon Heng Tan C."/>
            <person name="Hutchins A.P."/>
            <person name="Weinmeier T."/>
            <person name="Rattei T."/>
            <person name="Chu J.S."/>
            <person name="Gimenez G."/>
            <person name="Irimia M."/>
            <person name="Rigden D.J."/>
            <person name="Fitzpatrick D.A."/>
            <person name="Lorenzo-Morales J."/>
            <person name="Bateman A."/>
            <person name="Chiu C.H."/>
            <person name="Tang P."/>
            <person name="Hegemann P."/>
            <person name="Fromm H."/>
            <person name="Raoult D."/>
            <person name="Greub G."/>
            <person name="Miranda-Saavedra D."/>
            <person name="Chen N."/>
            <person name="Nash P."/>
            <person name="Ginger M.L."/>
            <person name="Horn M."/>
            <person name="Schaap P."/>
            <person name="Caler L."/>
            <person name="Loftus B."/>
        </authorList>
    </citation>
    <scope>NUCLEOTIDE SEQUENCE [LARGE SCALE GENOMIC DNA]</scope>
    <source>
        <strain evidence="11 12">Neff</strain>
    </source>
</reference>